<dbReference type="InterPro" id="IPR036723">
    <property type="entry name" value="Alpha-catenin/vinculin-like_sf"/>
</dbReference>
<dbReference type="EMBL" id="CAAALY010285168">
    <property type="protein sequence ID" value="VEL43783.1"/>
    <property type="molecule type" value="Genomic_DNA"/>
</dbReference>
<dbReference type="InterPro" id="IPR000633">
    <property type="entry name" value="Vinculin_CS"/>
</dbReference>
<evidence type="ECO:0000256" key="1">
    <source>
        <dbReference type="ARBA" id="ARBA00004496"/>
    </source>
</evidence>
<dbReference type="SUPFAM" id="SSF47220">
    <property type="entry name" value="alpha-catenin/vinculin-like"/>
    <property type="match status" value="1"/>
</dbReference>
<dbReference type="OrthoDB" id="29742at2759"/>
<reference evidence="5" key="1">
    <citation type="submission" date="2018-11" db="EMBL/GenBank/DDBJ databases">
        <authorList>
            <consortium name="Pathogen Informatics"/>
        </authorList>
    </citation>
    <scope>NUCLEOTIDE SEQUENCE</scope>
</reference>
<keyword evidence="6" id="KW-1185">Reference proteome</keyword>
<dbReference type="PROSITE" id="PS00664">
    <property type="entry name" value="VINCULIN_2"/>
    <property type="match status" value="1"/>
</dbReference>
<dbReference type="GO" id="GO:0007155">
    <property type="term" value="P:cell adhesion"/>
    <property type="evidence" value="ECO:0007669"/>
    <property type="project" value="InterPro"/>
</dbReference>
<protein>
    <submittedName>
        <fullName evidence="5">Uncharacterized protein</fullName>
    </submittedName>
</protein>
<dbReference type="GO" id="GO:0005198">
    <property type="term" value="F:structural molecule activity"/>
    <property type="evidence" value="ECO:0007669"/>
    <property type="project" value="InterPro"/>
</dbReference>
<keyword evidence="3" id="KW-0472">Membrane</keyword>
<dbReference type="GO" id="GO:0005737">
    <property type="term" value="C:cytoplasm"/>
    <property type="evidence" value="ECO:0007669"/>
    <property type="project" value="UniProtKB-SubCell"/>
</dbReference>
<comment type="subcellular location">
    <subcellularLocation>
        <location evidence="1">Cytoplasm</location>
    </subcellularLocation>
    <subcellularLocation>
        <location evidence="4">Endomembrane system</location>
        <topology evidence="4">Peripheral membrane protein</topology>
        <orientation evidence="4">Cytoplasmic side</orientation>
    </subcellularLocation>
</comment>
<proteinExistence type="predicted"/>
<dbReference type="GO" id="GO:0051015">
    <property type="term" value="F:actin filament binding"/>
    <property type="evidence" value="ECO:0007669"/>
    <property type="project" value="InterPro"/>
</dbReference>
<sequence length="77" mass="8504">MCQGDCPAARSLVASCSNKLFNLAHLCTALATRQEHHGQVNRPARTLEGKLAQAHRWLANPRGPQRQVGMEKDIKSK</sequence>
<keyword evidence="2" id="KW-0963">Cytoplasm</keyword>
<evidence type="ECO:0000313" key="5">
    <source>
        <dbReference type="EMBL" id="VEL43783.1"/>
    </source>
</evidence>
<dbReference type="GO" id="GO:0012505">
    <property type="term" value="C:endomembrane system"/>
    <property type="evidence" value="ECO:0007669"/>
    <property type="project" value="UniProtKB-SubCell"/>
</dbReference>
<accession>A0A448XSB5</accession>
<organism evidence="5 6">
    <name type="scientific">Protopolystoma xenopodis</name>
    <dbReference type="NCBI Taxonomy" id="117903"/>
    <lineage>
        <taxon>Eukaryota</taxon>
        <taxon>Metazoa</taxon>
        <taxon>Spiralia</taxon>
        <taxon>Lophotrochozoa</taxon>
        <taxon>Platyhelminthes</taxon>
        <taxon>Monogenea</taxon>
        <taxon>Polyopisthocotylea</taxon>
        <taxon>Polystomatidea</taxon>
        <taxon>Polystomatidae</taxon>
        <taxon>Protopolystoma</taxon>
    </lineage>
</organism>
<dbReference type="Proteomes" id="UP000784294">
    <property type="component" value="Unassembled WGS sequence"/>
</dbReference>
<dbReference type="AlphaFoldDB" id="A0A448XSB5"/>
<evidence type="ECO:0000256" key="3">
    <source>
        <dbReference type="ARBA" id="ARBA00023136"/>
    </source>
</evidence>
<name>A0A448XSB5_9PLAT</name>
<evidence type="ECO:0000313" key="6">
    <source>
        <dbReference type="Proteomes" id="UP000784294"/>
    </source>
</evidence>
<evidence type="ECO:0000256" key="4">
    <source>
        <dbReference type="ARBA" id="ARBA00029433"/>
    </source>
</evidence>
<comment type="caution">
    <text evidence="5">The sequence shown here is derived from an EMBL/GenBank/DDBJ whole genome shotgun (WGS) entry which is preliminary data.</text>
</comment>
<dbReference type="Gene3D" id="1.20.120.810">
    <property type="entry name" value="Vinculin, Vh2 four-helix bundle"/>
    <property type="match status" value="1"/>
</dbReference>
<gene>
    <name evidence="5" type="ORF">PXEA_LOCUS37223</name>
</gene>
<dbReference type="GO" id="GO:0015629">
    <property type="term" value="C:actin cytoskeleton"/>
    <property type="evidence" value="ECO:0007669"/>
    <property type="project" value="InterPro"/>
</dbReference>
<evidence type="ECO:0000256" key="2">
    <source>
        <dbReference type="ARBA" id="ARBA00022490"/>
    </source>
</evidence>